<evidence type="ECO:0000256" key="2">
    <source>
        <dbReference type="ARBA" id="ARBA00022723"/>
    </source>
</evidence>
<proteinExistence type="predicted"/>
<accession>A0AA48WJA0</accession>
<reference evidence="9 10" key="1">
    <citation type="submission" date="2020-11" db="EMBL/GenBank/DDBJ databases">
        <authorList>
            <person name="Sun Q."/>
        </authorList>
    </citation>
    <scope>NUCLEOTIDE SEQUENCE [LARGE SCALE GENOMIC DNA]</scope>
    <source>
        <strain evidence="9 10">P8398</strain>
    </source>
</reference>
<evidence type="ECO:0000256" key="4">
    <source>
        <dbReference type="ARBA" id="ARBA00022764"/>
    </source>
</evidence>
<evidence type="ECO:0000313" key="10">
    <source>
        <dbReference type="Proteomes" id="UP000662888"/>
    </source>
</evidence>
<keyword evidence="5" id="KW-0378">Hydrolase</keyword>
<dbReference type="SUPFAM" id="SSF55166">
    <property type="entry name" value="Hedgehog/DD-peptidase"/>
    <property type="match status" value="1"/>
</dbReference>
<dbReference type="EMBL" id="CP065053">
    <property type="protein sequence ID" value="QPI53352.1"/>
    <property type="molecule type" value="Genomic_DNA"/>
</dbReference>
<dbReference type="Gene3D" id="3.30.1380.10">
    <property type="match status" value="1"/>
</dbReference>
<dbReference type="Proteomes" id="UP000662888">
    <property type="component" value="Chromosome"/>
</dbReference>
<protein>
    <submittedName>
        <fullName evidence="9">Penicillin-insensitive murein endopeptidase</fullName>
    </submittedName>
</protein>
<feature type="chain" id="PRO_5045783886" evidence="8">
    <location>
        <begin position="23"/>
        <end position="240"/>
    </location>
</feature>
<keyword evidence="4" id="KW-0574">Periplasm</keyword>
<organism evidence="9 10">
    <name type="scientific">Massilia antarctica</name>
    <dbReference type="NCBI Taxonomy" id="2765360"/>
    <lineage>
        <taxon>Bacteria</taxon>
        <taxon>Pseudomonadati</taxon>
        <taxon>Pseudomonadota</taxon>
        <taxon>Betaproteobacteria</taxon>
        <taxon>Burkholderiales</taxon>
        <taxon>Oxalobacteraceae</taxon>
        <taxon>Telluria group</taxon>
        <taxon>Massilia</taxon>
    </lineage>
</organism>
<dbReference type="Pfam" id="PF03411">
    <property type="entry name" value="Peptidase_M74"/>
    <property type="match status" value="1"/>
</dbReference>
<keyword evidence="7" id="KW-0482">Metalloprotease</keyword>
<keyword evidence="6" id="KW-0862">Zinc</keyword>
<sequence>MPVHAVFIALLVSGAATPAARAAPVSQCFGSASKGRLEGGVKLPPAGPNFSAYSAAAVAAGRTHVHATVADIILAAYAGVKTSNPSARYVYGETGLREGGPFAPHKTHQNGLSVDFFVPVRDARGAAASLPSSAQNRYGYDIEFDATGRYQDYRIDFAALAEHLYQLDVAAKAHGAALALVIVDPRFMPALLATGRGPWLRAHLPFMKGKPWVRHDEHYHVDFRLACAPLGTAVGTNVAP</sequence>
<dbReference type="InterPro" id="IPR009045">
    <property type="entry name" value="Zn_M74/Hedgehog-like"/>
</dbReference>
<keyword evidence="2" id="KW-0479">Metal-binding</keyword>
<evidence type="ECO:0000256" key="3">
    <source>
        <dbReference type="ARBA" id="ARBA00022729"/>
    </source>
</evidence>
<keyword evidence="10" id="KW-1185">Reference proteome</keyword>
<keyword evidence="3 8" id="KW-0732">Signal</keyword>
<evidence type="ECO:0000256" key="7">
    <source>
        <dbReference type="ARBA" id="ARBA00023049"/>
    </source>
</evidence>
<dbReference type="InterPro" id="IPR005073">
    <property type="entry name" value="Peptidase_M74"/>
</dbReference>
<evidence type="ECO:0000256" key="8">
    <source>
        <dbReference type="SAM" id="SignalP"/>
    </source>
</evidence>
<dbReference type="RefSeq" id="WP_206092756.1">
    <property type="nucleotide sequence ID" value="NZ_CP065053.1"/>
</dbReference>
<evidence type="ECO:0000256" key="6">
    <source>
        <dbReference type="ARBA" id="ARBA00022833"/>
    </source>
</evidence>
<keyword evidence="1" id="KW-0645">Protease</keyword>
<evidence type="ECO:0000256" key="5">
    <source>
        <dbReference type="ARBA" id="ARBA00022801"/>
    </source>
</evidence>
<name>A0AA48WJA0_9BURK</name>
<evidence type="ECO:0000256" key="1">
    <source>
        <dbReference type="ARBA" id="ARBA00022670"/>
    </source>
</evidence>
<feature type="signal peptide" evidence="8">
    <location>
        <begin position="1"/>
        <end position="22"/>
    </location>
</feature>
<gene>
    <name evidence="9" type="ORF">IV454_20245</name>
</gene>
<evidence type="ECO:0000313" key="9">
    <source>
        <dbReference type="EMBL" id="QPI53352.1"/>
    </source>
</evidence>